<accession>X0XIX4</accession>
<evidence type="ECO:0000313" key="1">
    <source>
        <dbReference type="EMBL" id="GAG43084.1"/>
    </source>
</evidence>
<name>X0XIX4_9ZZZZ</name>
<dbReference type="EMBL" id="BARS01053814">
    <property type="protein sequence ID" value="GAG43084.1"/>
    <property type="molecule type" value="Genomic_DNA"/>
</dbReference>
<proteinExistence type="predicted"/>
<comment type="caution">
    <text evidence="1">The sequence shown here is derived from an EMBL/GenBank/DDBJ whole genome shotgun (WGS) entry which is preliminary data.</text>
</comment>
<organism evidence="1">
    <name type="scientific">marine sediment metagenome</name>
    <dbReference type="NCBI Taxonomy" id="412755"/>
    <lineage>
        <taxon>unclassified sequences</taxon>
        <taxon>metagenomes</taxon>
        <taxon>ecological metagenomes</taxon>
    </lineage>
</organism>
<protein>
    <submittedName>
        <fullName evidence="1">Uncharacterized protein</fullName>
    </submittedName>
</protein>
<dbReference type="AlphaFoldDB" id="X0XIX4"/>
<gene>
    <name evidence="1" type="ORF">S01H1_79775</name>
</gene>
<feature type="non-terminal residue" evidence="1">
    <location>
        <position position="131"/>
    </location>
</feature>
<sequence length="131" mass="13579">MRRDQVGSTVLGAMLLLALTAPAPAELPVLLFDDFDDGDYAGWVVQDPYTGGASPLTPVVVSSPQGCAVRGVGSGYSGAGEAAYLIHPLAATGIGELAIEVRAKSGLSRPNHACVMVWSGNDNYRVDDFGE</sequence>
<reference evidence="1" key="1">
    <citation type="journal article" date="2014" name="Front. Microbiol.">
        <title>High frequency of phylogenetically diverse reductive dehalogenase-homologous genes in deep subseafloor sedimentary metagenomes.</title>
        <authorList>
            <person name="Kawai M."/>
            <person name="Futagami T."/>
            <person name="Toyoda A."/>
            <person name="Takaki Y."/>
            <person name="Nishi S."/>
            <person name="Hori S."/>
            <person name="Arai W."/>
            <person name="Tsubouchi T."/>
            <person name="Morono Y."/>
            <person name="Uchiyama I."/>
            <person name="Ito T."/>
            <person name="Fujiyama A."/>
            <person name="Inagaki F."/>
            <person name="Takami H."/>
        </authorList>
    </citation>
    <scope>NUCLEOTIDE SEQUENCE</scope>
    <source>
        <strain evidence="1">Expedition CK06-06</strain>
    </source>
</reference>